<feature type="transmembrane region" description="Helical" evidence="1">
    <location>
        <begin position="263"/>
        <end position="280"/>
    </location>
</feature>
<gene>
    <name evidence="3" type="ORF">GM415_07045</name>
</gene>
<evidence type="ECO:0000259" key="2">
    <source>
        <dbReference type="Pfam" id="PF01757"/>
    </source>
</evidence>
<keyword evidence="3" id="KW-0808">Transferase</keyword>
<feature type="transmembrane region" description="Helical" evidence="1">
    <location>
        <begin position="361"/>
        <end position="380"/>
    </location>
</feature>
<dbReference type="GO" id="GO:0016747">
    <property type="term" value="F:acyltransferase activity, transferring groups other than amino-acyl groups"/>
    <property type="evidence" value="ECO:0007669"/>
    <property type="project" value="InterPro"/>
</dbReference>
<dbReference type="Pfam" id="PF01757">
    <property type="entry name" value="Acyl_transf_3"/>
    <property type="match status" value="1"/>
</dbReference>
<evidence type="ECO:0000256" key="1">
    <source>
        <dbReference type="SAM" id="Phobius"/>
    </source>
</evidence>
<evidence type="ECO:0000313" key="3">
    <source>
        <dbReference type="EMBL" id="QGY39890.1"/>
    </source>
</evidence>
<sequence>MQTERVIFLDVVRTVVVLFVVILHAACSYAEIIPWWSVQEFPKEPAYTLIILFFDLFCMPALFLLAGYFAPESMRRHGTMGFIKAKFRRLGIPFLLLALLFVPVISYIGFIGQTHSEQGFLHFWIFQLTTAWKPILLLLDSAKTAIPHAFDFSQWHLWFISLLLIFFLLYAALRNALPGLFRSLDKLETGPGRILLYMFLACAISALSDAAINLAVPDWAWAKIGGYLMFQPTRLGLYLTFFLLGVVANHTGWFRSTAIPNPLWLWLMAALALDVAFLAWSRTFIQLTGPAPLSLGLLHATLRAFAAMAWTGVLIKAALRWGNSPGPLKSSLSRSSYDIYLLHLPIVVGLQLLVVTWPVGLFVKFLFVSVAAILVCWQLSRRLVGPHPAIALSALGAYFLALCAAA</sequence>
<keyword evidence="1" id="KW-0472">Membrane</keyword>
<dbReference type="InterPro" id="IPR002656">
    <property type="entry name" value="Acyl_transf_3_dom"/>
</dbReference>
<feature type="domain" description="Acyltransferase 3" evidence="2">
    <location>
        <begin position="7"/>
        <end position="379"/>
    </location>
</feature>
<accession>A0A6I6JFN6</accession>
<reference evidence="3 4" key="1">
    <citation type="submission" date="2019-11" db="EMBL/GenBank/DDBJ databases">
        <authorList>
            <person name="Zheng R.K."/>
            <person name="Sun C.M."/>
        </authorList>
    </citation>
    <scope>NUCLEOTIDE SEQUENCE [LARGE SCALE GENOMIC DNA]</scope>
    <source>
        <strain evidence="3 4">SRB007</strain>
    </source>
</reference>
<dbReference type="EMBL" id="CP046400">
    <property type="protein sequence ID" value="QGY39890.1"/>
    <property type="molecule type" value="Genomic_DNA"/>
</dbReference>
<feature type="transmembrane region" description="Helical" evidence="1">
    <location>
        <begin position="235"/>
        <end position="254"/>
    </location>
</feature>
<feature type="transmembrane region" description="Helical" evidence="1">
    <location>
        <begin position="90"/>
        <end position="111"/>
    </location>
</feature>
<feature type="transmembrane region" description="Helical" evidence="1">
    <location>
        <begin position="155"/>
        <end position="173"/>
    </location>
</feature>
<dbReference type="PANTHER" id="PTHR36927">
    <property type="entry name" value="BLR4337 PROTEIN"/>
    <property type="match status" value="1"/>
</dbReference>
<dbReference type="Proteomes" id="UP000428328">
    <property type="component" value="Chromosome"/>
</dbReference>
<dbReference type="InterPro" id="IPR050623">
    <property type="entry name" value="Glucan_succinyl_AcylTrfase"/>
</dbReference>
<name>A0A6I6JFN6_9BACT</name>
<protein>
    <submittedName>
        <fullName evidence="3">Acyltransferase family protein</fullName>
    </submittedName>
</protein>
<feature type="transmembrane region" description="Helical" evidence="1">
    <location>
        <begin position="300"/>
        <end position="319"/>
    </location>
</feature>
<feature type="transmembrane region" description="Helical" evidence="1">
    <location>
        <begin position="194"/>
        <end position="215"/>
    </location>
</feature>
<keyword evidence="4" id="KW-1185">Reference proteome</keyword>
<proteinExistence type="predicted"/>
<keyword evidence="1" id="KW-0812">Transmembrane</keyword>
<dbReference type="AlphaFoldDB" id="A0A6I6JFN6"/>
<dbReference type="KEGG" id="psel:GM415_07045"/>
<keyword evidence="3" id="KW-0012">Acyltransferase</keyword>
<organism evidence="3 4">
    <name type="scientific">Pseudodesulfovibrio cashew</name>
    <dbReference type="NCBI Taxonomy" id="2678688"/>
    <lineage>
        <taxon>Bacteria</taxon>
        <taxon>Pseudomonadati</taxon>
        <taxon>Thermodesulfobacteriota</taxon>
        <taxon>Desulfovibrionia</taxon>
        <taxon>Desulfovibrionales</taxon>
        <taxon>Desulfovibrionaceae</taxon>
    </lineage>
</organism>
<dbReference type="PANTHER" id="PTHR36927:SF1">
    <property type="entry name" value="MDO-LIKE PROTEIN"/>
    <property type="match status" value="1"/>
</dbReference>
<keyword evidence="1" id="KW-1133">Transmembrane helix</keyword>
<feature type="transmembrane region" description="Helical" evidence="1">
    <location>
        <begin position="46"/>
        <end position="69"/>
    </location>
</feature>
<evidence type="ECO:0000313" key="4">
    <source>
        <dbReference type="Proteomes" id="UP000428328"/>
    </source>
</evidence>
<feature type="transmembrane region" description="Helical" evidence="1">
    <location>
        <begin position="7"/>
        <end position="26"/>
    </location>
</feature>
<dbReference type="RefSeq" id="WP_158947114.1">
    <property type="nucleotide sequence ID" value="NZ_CP046400.1"/>
</dbReference>